<reference evidence="6" key="1">
    <citation type="journal article" date="2019" name="Int. J. Syst. Evol. Microbiol.">
        <title>The Global Catalogue of Microorganisms (GCM) 10K type strain sequencing project: providing services to taxonomists for standard genome sequencing and annotation.</title>
        <authorList>
            <consortium name="The Broad Institute Genomics Platform"/>
            <consortium name="The Broad Institute Genome Sequencing Center for Infectious Disease"/>
            <person name="Wu L."/>
            <person name="Ma J."/>
        </authorList>
    </citation>
    <scope>NUCLEOTIDE SEQUENCE [LARGE SCALE GENOMIC DNA]</scope>
    <source>
        <strain evidence="6">CGMCC 4.7304</strain>
    </source>
</reference>
<dbReference type="Pfam" id="PF00127">
    <property type="entry name" value="Copper-bind"/>
    <property type="match status" value="1"/>
</dbReference>
<proteinExistence type="predicted"/>
<dbReference type="SUPFAM" id="SSF49503">
    <property type="entry name" value="Cupredoxins"/>
    <property type="match status" value="1"/>
</dbReference>
<dbReference type="PANTHER" id="PTHR36507">
    <property type="entry name" value="BLL1555 PROTEIN"/>
    <property type="match status" value="1"/>
</dbReference>
<dbReference type="InterPro" id="IPR008972">
    <property type="entry name" value="Cupredoxin"/>
</dbReference>
<evidence type="ECO:0000256" key="3">
    <source>
        <dbReference type="SAM" id="MobiDB-lite"/>
    </source>
</evidence>
<evidence type="ECO:0000313" key="5">
    <source>
        <dbReference type="EMBL" id="MFC5720682.1"/>
    </source>
</evidence>
<dbReference type="InterPro" id="IPR000923">
    <property type="entry name" value="BlueCu_1"/>
</dbReference>
<organism evidence="5 6">
    <name type="scientific">Streptomyces gamaensis</name>
    <dbReference type="NCBI Taxonomy" id="1763542"/>
    <lineage>
        <taxon>Bacteria</taxon>
        <taxon>Bacillati</taxon>
        <taxon>Actinomycetota</taxon>
        <taxon>Actinomycetes</taxon>
        <taxon>Kitasatosporales</taxon>
        <taxon>Streptomycetaceae</taxon>
        <taxon>Streptomyces</taxon>
    </lineage>
</organism>
<keyword evidence="2" id="KW-0186">Copper</keyword>
<dbReference type="Gene3D" id="2.60.40.420">
    <property type="entry name" value="Cupredoxins - blue copper proteins"/>
    <property type="match status" value="1"/>
</dbReference>
<dbReference type="RefSeq" id="WP_390315840.1">
    <property type="nucleotide sequence ID" value="NZ_JBHSPB010000005.1"/>
</dbReference>
<comment type="caution">
    <text evidence="5">The sequence shown here is derived from an EMBL/GenBank/DDBJ whole genome shotgun (WGS) entry which is preliminary data.</text>
</comment>
<name>A0ABW0YYX2_9ACTN</name>
<accession>A0ABW0YYX2</accession>
<keyword evidence="1" id="KW-0479">Metal-binding</keyword>
<evidence type="ECO:0000256" key="1">
    <source>
        <dbReference type="ARBA" id="ARBA00022723"/>
    </source>
</evidence>
<feature type="region of interest" description="Disordered" evidence="3">
    <location>
        <begin position="37"/>
        <end position="60"/>
    </location>
</feature>
<evidence type="ECO:0000313" key="6">
    <source>
        <dbReference type="Proteomes" id="UP001596083"/>
    </source>
</evidence>
<evidence type="ECO:0000256" key="2">
    <source>
        <dbReference type="ARBA" id="ARBA00023008"/>
    </source>
</evidence>
<keyword evidence="6" id="KW-1185">Reference proteome</keyword>
<sequence length="91" mass="9792">MSIQHTVLIQNFAFNPNDLVINVGDTVVWTNQDDVAHTSTSDANPPVWDTGPIDPGQTSSPIGFGTVGVFPYHCSIHPEMKADVRAVVSTD</sequence>
<dbReference type="Proteomes" id="UP001596083">
    <property type="component" value="Unassembled WGS sequence"/>
</dbReference>
<dbReference type="PANTHER" id="PTHR36507:SF1">
    <property type="entry name" value="BLL1555 PROTEIN"/>
    <property type="match status" value="1"/>
</dbReference>
<evidence type="ECO:0000259" key="4">
    <source>
        <dbReference type="Pfam" id="PF00127"/>
    </source>
</evidence>
<dbReference type="InterPro" id="IPR052721">
    <property type="entry name" value="ET_Amicyanin"/>
</dbReference>
<dbReference type="EMBL" id="JBHSPB010000005">
    <property type="protein sequence ID" value="MFC5720682.1"/>
    <property type="molecule type" value="Genomic_DNA"/>
</dbReference>
<protein>
    <submittedName>
        <fullName evidence="5">Plastocyanin/azurin family copper-binding protein</fullName>
    </submittedName>
</protein>
<feature type="domain" description="Blue (type 1) copper" evidence="4">
    <location>
        <begin position="6"/>
        <end position="83"/>
    </location>
</feature>
<gene>
    <name evidence="5" type="ORF">ACFP1Z_10955</name>
</gene>